<dbReference type="InterPro" id="IPR022742">
    <property type="entry name" value="Hydrolase_4"/>
</dbReference>
<sequence length="314" mass="31973">MLTLLAAAALLAGPTAADVTLPAQPAPLSGTLLSPDGAPSAVVVILPGSGPTDRDGNQAPAIRASTYRLLAEGLAAEGIATVRIDKRGIGASAAAGFDETKLRFSDYAADARAWAAQAARLTNQPCAWLIGHSEGALVALQAVQDGPSPDDDRICGLVLLSGAGRPAGVVLREQLTAVPEPLKTQAYDALTQLEAGRTVADPPAALAALFRPSVQPYLISWLPLDPAALLAAYEGPVFIGQGTTDIQVGVVDAQTLAAADPDATLKLWDGVNHVLKTAPVDRAGNLATYADPDLPLAPGVARDVAAFIKANAAP</sequence>
<name>A0ABY4SHE8_9CAUL</name>
<evidence type="ECO:0000256" key="1">
    <source>
        <dbReference type="SAM" id="SignalP"/>
    </source>
</evidence>
<evidence type="ECO:0000259" key="2">
    <source>
        <dbReference type="Pfam" id="PF12146"/>
    </source>
</evidence>
<proteinExistence type="predicted"/>
<reference evidence="3" key="1">
    <citation type="submission" date="2022-05" db="EMBL/GenBank/DDBJ databases">
        <title>Brevundimonas albigilva TT17 genome sequence.</title>
        <authorList>
            <person name="Lee K."/>
            <person name="Son H."/>
        </authorList>
    </citation>
    <scope>NUCLEOTIDE SEQUENCE</scope>
    <source>
        <strain evidence="3">TT17</strain>
    </source>
</reference>
<accession>A0ABY4SHE8</accession>
<keyword evidence="3" id="KW-0378">Hydrolase</keyword>
<dbReference type="EMBL" id="CP097649">
    <property type="protein sequence ID" value="URI14183.1"/>
    <property type="molecule type" value="Genomic_DNA"/>
</dbReference>
<feature type="signal peptide" evidence="1">
    <location>
        <begin position="1"/>
        <end position="17"/>
    </location>
</feature>
<dbReference type="PANTHER" id="PTHR43265:SF1">
    <property type="entry name" value="ESTERASE ESTD"/>
    <property type="match status" value="1"/>
</dbReference>
<dbReference type="RefSeq" id="WP_249750077.1">
    <property type="nucleotide sequence ID" value="NZ_CP097298.1"/>
</dbReference>
<dbReference type="GO" id="GO:0016787">
    <property type="term" value="F:hydrolase activity"/>
    <property type="evidence" value="ECO:0007669"/>
    <property type="project" value="UniProtKB-KW"/>
</dbReference>
<feature type="chain" id="PRO_5045071157" evidence="1">
    <location>
        <begin position="18"/>
        <end position="314"/>
    </location>
</feature>
<keyword evidence="1" id="KW-0732">Signal</keyword>
<evidence type="ECO:0000313" key="4">
    <source>
        <dbReference type="Proteomes" id="UP001055429"/>
    </source>
</evidence>
<dbReference type="PANTHER" id="PTHR43265">
    <property type="entry name" value="ESTERASE ESTD"/>
    <property type="match status" value="1"/>
</dbReference>
<dbReference type="InterPro" id="IPR053145">
    <property type="entry name" value="AB_hydrolase_Est10"/>
</dbReference>
<keyword evidence="4" id="KW-1185">Reference proteome</keyword>
<evidence type="ECO:0000313" key="3">
    <source>
        <dbReference type="EMBL" id="URI14183.1"/>
    </source>
</evidence>
<dbReference type="Gene3D" id="3.40.50.1820">
    <property type="entry name" value="alpha/beta hydrolase"/>
    <property type="match status" value="1"/>
</dbReference>
<feature type="domain" description="Serine aminopeptidase S33" evidence="2">
    <location>
        <begin position="65"/>
        <end position="167"/>
    </location>
</feature>
<dbReference type="Proteomes" id="UP001055429">
    <property type="component" value="Chromosome"/>
</dbReference>
<gene>
    <name evidence="3" type="ORF">M8231_10125</name>
</gene>
<dbReference type="InterPro" id="IPR029058">
    <property type="entry name" value="AB_hydrolase_fold"/>
</dbReference>
<dbReference type="Pfam" id="PF12146">
    <property type="entry name" value="Hydrolase_4"/>
    <property type="match status" value="1"/>
</dbReference>
<organism evidence="3 4">
    <name type="scientific">Brevundimonas albigilva</name>
    <dbReference type="NCBI Taxonomy" id="1312364"/>
    <lineage>
        <taxon>Bacteria</taxon>
        <taxon>Pseudomonadati</taxon>
        <taxon>Pseudomonadota</taxon>
        <taxon>Alphaproteobacteria</taxon>
        <taxon>Caulobacterales</taxon>
        <taxon>Caulobacteraceae</taxon>
        <taxon>Brevundimonas</taxon>
    </lineage>
</organism>
<dbReference type="SUPFAM" id="SSF53474">
    <property type="entry name" value="alpha/beta-Hydrolases"/>
    <property type="match status" value="1"/>
</dbReference>
<protein>
    <submittedName>
        <fullName evidence="3">Alpha/beta fold hydrolase</fullName>
    </submittedName>
</protein>